<feature type="transmembrane region" description="Helical" evidence="1">
    <location>
        <begin position="26"/>
        <end position="45"/>
    </location>
</feature>
<keyword evidence="1" id="KW-0812">Transmembrane</keyword>
<evidence type="ECO:0000313" key="2">
    <source>
        <dbReference type="EMBL" id="KHL03218.1"/>
    </source>
</evidence>
<dbReference type="RefSeq" id="WP_043122899.1">
    <property type="nucleotide sequence ID" value="NZ_JTDL01000103.1"/>
</dbReference>
<organism evidence="2 3">
    <name type="scientific">Sinomonas humi</name>
    <dbReference type="NCBI Taxonomy" id="1338436"/>
    <lineage>
        <taxon>Bacteria</taxon>
        <taxon>Bacillati</taxon>
        <taxon>Actinomycetota</taxon>
        <taxon>Actinomycetes</taxon>
        <taxon>Micrococcales</taxon>
        <taxon>Micrococcaceae</taxon>
        <taxon>Sinomonas</taxon>
    </lineage>
</organism>
<dbReference type="EMBL" id="JTDL01000103">
    <property type="protein sequence ID" value="KHL03218.1"/>
    <property type="molecule type" value="Genomic_DNA"/>
</dbReference>
<dbReference type="NCBIfam" id="NF042935">
    <property type="entry name" value="SCO6880_fam"/>
    <property type="match status" value="1"/>
</dbReference>
<dbReference type="STRING" id="1338436.LK10_09630"/>
<reference evidence="2 3" key="1">
    <citation type="submission" date="2014-09" db="EMBL/GenBank/DDBJ databases">
        <title>Genome sequence of Sinomonas sp. MUSC 117.</title>
        <authorList>
            <person name="Lee L.-H."/>
        </authorList>
    </citation>
    <scope>NUCLEOTIDE SEQUENCE [LARGE SCALE GENOMIC DNA]</scope>
    <source>
        <strain evidence="2 3">MUSC 117</strain>
    </source>
</reference>
<evidence type="ECO:0000256" key="1">
    <source>
        <dbReference type="SAM" id="Phobius"/>
    </source>
</evidence>
<accession>A0A0B2AIV3</accession>
<feature type="transmembrane region" description="Helical" evidence="1">
    <location>
        <begin position="51"/>
        <end position="69"/>
    </location>
</feature>
<dbReference type="AlphaFoldDB" id="A0A0B2AIV3"/>
<evidence type="ECO:0008006" key="4">
    <source>
        <dbReference type="Google" id="ProtNLM"/>
    </source>
</evidence>
<dbReference type="OrthoDB" id="4505949at2"/>
<name>A0A0B2AIV3_9MICC</name>
<protein>
    <recommendedName>
        <fullName evidence="4">Integral membrane protein</fullName>
    </recommendedName>
</protein>
<dbReference type="InterPro" id="IPR049978">
    <property type="entry name" value="SCO6880-like"/>
</dbReference>
<evidence type="ECO:0000313" key="3">
    <source>
        <dbReference type="Proteomes" id="UP000030982"/>
    </source>
</evidence>
<gene>
    <name evidence="2" type="ORF">LK10_09630</name>
</gene>
<proteinExistence type="predicted"/>
<keyword evidence="1" id="KW-0472">Membrane</keyword>
<keyword evidence="3" id="KW-1185">Reference proteome</keyword>
<comment type="caution">
    <text evidence="2">The sequence shown here is derived from an EMBL/GenBank/DDBJ whole genome shotgun (WGS) entry which is preliminary data.</text>
</comment>
<sequence length="502" mass="53861">MSEQTTYTEPTYGNWRRPRTAGIGKLGALETWAMIAALLVLLFVFRLAGPIPGFVAFLAMGTAMGVFTVRDRHGQSRIARMAARRAHRKAAGRRTNLYRSGPTGLIPGGTAQLPGLLARSRLHQFTDSFDREFALVFMPETNHATVVIECEPTGLALEDSQAIDSYVANWGGWLADLGKASDVVAASVTVETAPDFGVRLRQAVDTRRHPDAPPAVVEMMEEVKATFPQSAPLTRAFLAVTVTAWRAGAPRPRKAEDLGLDLGARLGRLTEHLEQCGAGDAHPLTAQALCEVVRSAYDPAVAQHIAAAHAQGITPPLSWDDVGPLAHNAGWEWYRHDSGLSKSWVMSVAPRGEVFSNVLEALLSPAGDVDRKRVTLLYRPVSAARAMDVAEKDVTAAKNRAASTGNPDFRAIDDYAKTVQTAKEVAAKDAGMLNFGIVITATIRNPQDALAAGYGIEDLAAESQLTVRPAYGAQDTAFAAGLPLGLVLPDYVMVPAKIREAI</sequence>
<keyword evidence="1" id="KW-1133">Transmembrane helix</keyword>
<dbReference type="Proteomes" id="UP000030982">
    <property type="component" value="Unassembled WGS sequence"/>
</dbReference>